<dbReference type="EMBL" id="JANPWB010000006">
    <property type="protein sequence ID" value="KAJ1175360.1"/>
    <property type="molecule type" value="Genomic_DNA"/>
</dbReference>
<reference evidence="2" key="1">
    <citation type="journal article" date="2022" name="bioRxiv">
        <title>Sequencing and chromosome-scale assembly of the giantPleurodeles waltlgenome.</title>
        <authorList>
            <person name="Brown T."/>
            <person name="Elewa A."/>
            <person name="Iarovenko S."/>
            <person name="Subramanian E."/>
            <person name="Araus A.J."/>
            <person name="Petzold A."/>
            <person name="Susuki M."/>
            <person name="Suzuki K.-i.T."/>
            <person name="Hayashi T."/>
            <person name="Toyoda A."/>
            <person name="Oliveira C."/>
            <person name="Osipova E."/>
            <person name="Leigh N.D."/>
            <person name="Simon A."/>
            <person name="Yun M.H."/>
        </authorList>
    </citation>
    <scope>NUCLEOTIDE SEQUENCE</scope>
    <source>
        <strain evidence="2">20211129_DDA</strain>
        <tissue evidence="2">Liver</tissue>
    </source>
</reference>
<feature type="region of interest" description="Disordered" evidence="1">
    <location>
        <begin position="67"/>
        <end position="88"/>
    </location>
</feature>
<evidence type="ECO:0000313" key="3">
    <source>
        <dbReference type="Proteomes" id="UP001066276"/>
    </source>
</evidence>
<gene>
    <name evidence="2" type="ORF">NDU88_000648</name>
</gene>
<evidence type="ECO:0000313" key="2">
    <source>
        <dbReference type="EMBL" id="KAJ1175360.1"/>
    </source>
</evidence>
<dbReference type="AlphaFoldDB" id="A0AAV7TFF9"/>
<organism evidence="2 3">
    <name type="scientific">Pleurodeles waltl</name>
    <name type="common">Iberian ribbed newt</name>
    <dbReference type="NCBI Taxonomy" id="8319"/>
    <lineage>
        <taxon>Eukaryota</taxon>
        <taxon>Metazoa</taxon>
        <taxon>Chordata</taxon>
        <taxon>Craniata</taxon>
        <taxon>Vertebrata</taxon>
        <taxon>Euteleostomi</taxon>
        <taxon>Amphibia</taxon>
        <taxon>Batrachia</taxon>
        <taxon>Caudata</taxon>
        <taxon>Salamandroidea</taxon>
        <taxon>Salamandridae</taxon>
        <taxon>Pleurodelinae</taxon>
        <taxon>Pleurodeles</taxon>
    </lineage>
</organism>
<comment type="caution">
    <text evidence="2">The sequence shown here is derived from an EMBL/GenBank/DDBJ whole genome shotgun (WGS) entry which is preliminary data.</text>
</comment>
<protein>
    <submittedName>
        <fullName evidence="2">Uncharacterized protein</fullName>
    </submittedName>
</protein>
<dbReference type="Proteomes" id="UP001066276">
    <property type="component" value="Chromosome 3_2"/>
</dbReference>
<name>A0AAV7TFF9_PLEWA</name>
<proteinExistence type="predicted"/>
<evidence type="ECO:0000256" key="1">
    <source>
        <dbReference type="SAM" id="MobiDB-lite"/>
    </source>
</evidence>
<accession>A0AAV7TFF9</accession>
<keyword evidence="3" id="KW-1185">Reference proteome</keyword>
<sequence>MLGVPNETRATVSKICTCLRNPQEGNGTPRILAERGGDSIPVTALAHSKKKPKPPDFSRAWAKKGSVSFRAEERHQPAPHLRYRPAPEMGVAQRDVSTLTPSVYPHRNQLVGQLSEMKS</sequence>